<name>A0A8X6N9F4_NEPPI</name>
<evidence type="ECO:0000313" key="1">
    <source>
        <dbReference type="EMBL" id="GFT02375.1"/>
    </source>
</evidence>
<dbReference type="AlphaFoldDB" id="A0A8X6N9F4"/>
<dbReference type="EMBL" id="BMAW01007109">
    <property type="protein sequence ID" value="GFT02375.1"/>
    <property type="molecule type" value="Genomic_DNA"/>
</dbReference>
<accession>A0A8X6N9F4</accession>
<protein>
    <submittedName>
        <fullName evidence="1">Uncharacterized protein</fullName>
    </submittedName>
</protein>
<comment type="caution">
    <text evidence="1">The sequence shown here is derived from an EMBL/GenBank/DDBJ whole genome shotgun (WGS) entry which is preliminary data.</text>
</comment>
<organism evidence="1 2">
    <name type="scientific">Nephila pilipes</name>
    <name type="common">Giant wood spider</name>
    <name type="synonym">Nephila maculata</name>
    <dbReference type="NCBI Taxonomy" id="299642"/>
    <lineage>
        <taxon>Eukaryota</taxon>
        <taxon>Metazoa</taxon>
        <taxon>Ecdysozoa</taxon>
        <taxon>Arthropoda</taxon>
        <taxon>Chelicerata</taxon>
        <taxon>Arachnida</taxon>
        <taxon>Araneae</taxon>
        <taxon>Araneomorphae</taxon>
        <taxon>Entelegynae</taxon>
        <taxon>Araneoidea</taxon>
        <taxon>Nephilidae</taxon>
        <taxon>Nephila</taxon>
    </lineage>
</organism>
<proteinExistence type="predicted"/>
<sequence length="138" mass="15291">MWDCPKQINAVGVLKTCGQFQDPVQGIQDLLFNDPLEPTVQSSVPGCASRRVSSLYPRPNWPCRLLHVPFAAGQAVRLLNPLVPKTSLGNMGLNWFNAAPTSQSSPRWCLWNDGGWVPTSEGLLFTIAETCRKVQVIW</sequence>
<keyword evidence="2" id="KW-1185">Reference proteome</keyword>
<evidence type="ECO:0000313" key="2">
    <source>
        <dbReference type="Proteomes" id="UP000887013"/>
    </source>
</evidence>
<gene>
    <name evidence="1" type="ORF">NPIL_153571</name>
</gene>
<dbReference type="Proteomes" id="UP000887013">
    <property type="component" value="Unassembled WGS sequence"/>
</dbReference>
<reference evidence="1" key="1">
    <citation type="submission" date="2020-08" db="EMBL/GenBank/DDBJ databases">
        <title>Multicomponent nature underlies the extraordinary mechanical properties of spider dragline silk.</title>
        <authorList>
            <person name="Kono N."/>
            <person name="Nakamura H."/>
            <person name="Mori M."/>
            <person name="Yoshida Y."/>
            <person name="Ohtoshi R."/>
            <person name="Malay A.D."/>
            <person name="Moran D.A.P."/>
            <person name="Tomita M."/>
            <person name="Numata K."/>
            <person name="Arakawa K."/>
        </authorList>
    </citation>
    <scope>NUCLEOTIDE SEQUENCE</scope>
</reference>